<dbReference type="GO" id="GO:0004180">
    <property type="term" value="F:carboxypeptidase activity"/>
    <property type="evidence" value="ECO:0007669"/>
    <property type="project" value="UniProtKB-ARBA"/>
</dbReference>
<keyword evidence="3" id="KW-0808">Transferase</keyword>
<dbReference type="Pfam" id="PF03734">
    <property type="entry name" value="YkuD"/>
    <property type="match status" value="1"/>
</dbReference>
<evidence type="ECO:0000256" key="2">
    <source>
        <dbReference type="ARBA" id="ARBA00005992"/>
    </source>
</evidence>
<comment type="caution">
    <text evidence="10">The sequence shown here is derived from an EMBL/GenBank/DDBJ whole genome shotgun (WGS) entry which is preliminary data.</text>
</comment>
<keyword evidence="6 7" id="KW-0961">Cell wall biogenesis/degradation</keyword>
<dbReference type="OrthoDB" id="9778545at2"/>
<sequence length="526" mass="60973">MKRNLRLIIPFFLCLSACGWFKPVPEVGSVLAEHLDNKLYKKFDTAAYIPVFRRVADSLASHFSNPQTIRSLYAAQEYEPHLVQSFYATGGLDSLRDYLKRADLHGLDPKIFRLKQIEALLAQLNANRFSSIEEVYPVVAALELNAAEGLLKYSNFLKFGAVNPRKLLSRFYIRIGRPDSTFMKQVLQTDDLLKTLESVQPASEAYKQMQAALAAYRRSGADQQTLRTLKINMERMRWQMPANEDDEMVLVNIPDFSLTWFDKTDTLAFMKVCVGGPREKAYEEKMKRYLQTGSLDDKPRNHETPLLASRINSIQANPIWNIPVSIAQSEIYYQALKDPYYLSNSNIKVYRKGVEIGEPDTIQWSRYPRNKLPYQFKQGSGEGNALGKFKFIFNNGSSIYLHDTNNKYGFKLRNRAISHGCVRIEKPLEFAELLVRSKSQYDLLRMEVDLPPLDTTKMPIFRRKQERKRDTVNSYQLRPKWFGTKKPVYLLISYQTAWPQNGRIEFRTDVYGHDEILWRSLKKYAA</sequence>
<evidence type="ECO:0000256" key="4">
    <source>
        <dbReference type="ARBA" id="ARBA00022960"/>
    </source>
</evidence>
<keyword evidence="8" id="KW-0732">Signal</keyword>
<evidence type="ECO:0000313" key="10">
    <source>
        <dbReference type="EMBL" id="PST81791.1"/>
    </source>
</evidence>
<dbReference type="UniPathway" id="UPA00219"/>
<dbReference type="Proteomes" id="UP000240912">
    <property type="component" value="Unassembled WGS sequence"/>
</dbReference>
<feature type="signal peptide" evidence="8">
    <location>
        <begin position="1"/>
        <end position="22"/>
    </location>
</feature>
<dbReference type="GO" id="GO:0016740">
    <property type="term" value="F:transferase activity"/>
    <property type="evidence" value="ECO:0007669"/>
    <property type="project" value="UniProtKB-KW"/>
</dbReference>
<evidence type="ECO:0000256" key="6">
    <source>
        <dbReference type="ARBA" id="ARBA00023316"/>
    </source>
</evidence>
<comment type="pathway">
    <text evidence="1 7">Cell wall biogenesis; peptidoglycan biosynthesis.</text>
</comment>
<evidence type="ECO:0000256" key="3">
    <source>
        <dbReference type="ARBA" id="ARBA00022679"/>
    </source>
</evidence>
<dbReference type="CDD" id="cd16913">
    <property type="entry name" value="YkuD_like"/>
    <property type="match status" value="1"/>
</dbReference>
<organism evidence="10 11">
    <name type="scientific">Pedobacter yulinensis</name>
    <dbReference type="NCBI Taxonomy" id="2126353"/>
    <lineage>
        <taxon>Bacteria</taxon>
        <taxon>Pseudomonadati</taxon>
        <taxon>Bacteroidota</taxon>
        <taxon>Sphingobacteriia</taxon>
        <taxon>Sphingobacteriales</taxon>
        <taxon>Sphingobacteriaceae</taxon>
        <taxon>Pedobacter</taxon>
    </lineage>
</organism>
<feature type="chain" id="PRO_5015529580" evidence="8">
    <location>
        <begin position="23"/>
        <end position="526"/>
    </location>
</feature>
<dbReference type="RefSeq" id="WP_107217330.1">
    <property type="nucleotide sequence ID" value="NZ_KZ686272.1"/>
</dbReference>
<dbReference type="GO" id="GO:0008360">
    <property type="term" value="P:regulation of cell shape"/>
    <property type="evidence" value="ECO:0007669"/>
    <property type="project" value="UniProtKB-UniRule"/>
</dbReference>
<keyword evidence="11" id="KW-1185">Reference proteome</keyword>
<dbReference type="PROSITE" id="PS52029">
    <property type="entry name" value="LD_TPASE"/>
    <property type="match status" value="1"/>
</dbReference>
<feature type="active site" description="Proton donor/acceptor" evidence="7">
    <location>
        <position position="402"/>
    </location>
</feature>
<name>A0A2T3HHD6_9SPHI</name>
<keyword evidence="4 7" id="KW-0133">Cell shape</keyword>
<evidence type="ECO:0000256" key="5">
    <source>
        <dbReference type="ARBA" id="ARBA00022984"/>
    </source>
</evidence>
<feature type="domain" description="L,D-TPase catalytic" evidence="9">
    <location>
        <begin position="247"/>
        <end position="444"/>
    </location>
</feature>
<gene>
    <name evidence="10" type="ORF">C7T94_18145</name>
</gene>
<dbReference type="PANTHER" id="PTHR41533">
    <property type="entry name" value="L,D-TRANSPEPTIDASE HI_1667-RELATED"/>
    <property type="match status" value="1"/>
</dbReference>
<dbReference type="InterPro" id="IPR045380">
    <property type="entry name" value="LD_TPept_scaffold_dom"/>
</dbReference>
<evidence type="ECO:0000259" key="9">
    <source>
        <dbReference type="PROSITE" id="PS52029"/>
    </source>
</evidence>
<evidence type="ECO:0000313" key="11">
    <source>
        <dbReference type="Proteomes" id="UP000240912"/>
    </source>
</evidence>
<dbReference type="GO" id="GO:0071555">
    <property type="term" value="P:cell wall organization"/>
    <property type="evidence" value="ECO:0007669"/>
    <property type="project" value="UniProtKB-UniRule"/>
</dbReference>
<dbReference type="PANTHER" id="PTHR41533:SF2">
    <property type="entry name" value="BLR7131 PROTEIN"/>
    <property type="match status" value="1"/>
</dbReference>
<keyword evidence="5 7" id="KW-0573">Peptidoglycan synthesis</keyword>
<evidence type="ECO:0000256" key="8">
    <source>
        <dbReference type="SAM" id="SignalP"/>
    </source>
</evidence>
<feature type="active site" description="Nucleophile" evidence="7">
    <location>
        <position position="421"/>
    </location>
</feature>
<dbReference type="InterPro" id="IPR038063">
    <property type="entry name" value="Transpep_catalytic_dom"/>
</dbReference>
<proteinExistence type="inferred from homology"/>
<dbReference type="EMBL" id="PYLS01000008">
    <property type="protein sequence ID" value="PST81791.1"/>
    <property type="molecule type" value="Genomic_DNA"/>
</dbReference>
<dbReference type="SUPFAM" id="SSF141523">
    <property type="entry name" value="L,D-transpeptidase catalytic domain-like"/>
    <property type="match status" value="1"/>
</dbReference>
<comment type="similarity">
    <text evidence="2">Belongs to the YkuD family.</text>
</comment>
<evidence type="ECO:0000256" key="1">
    <source>
        <dbReference type="ARBA" id="ARBA00004752"/>
    </source>
</evidence>
<protein>
    <submittedName>
        <fullName evidence="10">L,D-transpeptidase</fullName>
    </submittedName>
</protein>
<reference evidence="10 11" key="1">
    <citation type="submission" date="2018-03" db="EMBL/GenBank/DDBJ databases">
        <authorList>
            <person name="Keele B.F."/>
        </authorList>
    </citation>
    <scope>NUCLEOTIDE SEQUENCE [LARGE SCALE GENOMIC DNA]</scope>
    <source>
        <strain evidence="10 11">YL28-9</strain>
    </source>
</reference>
<dbReference type="GO" id="GO:0009252">
    <property type="term" value="P:peptidoglycan biosynthetic process"/>
    <property type="evidence" value="ECO:0007669"/>
    <property type="project" value="UniProtKB-UniPathway"/>
</dbReference>
<dbReference type="Gene3D" id="2.40.440.10">
    <property type="entry name" value="L,D-transpeptidase catalytic domain-like"/>
    <property type="match status" value="1"/>
</dbReference>
<dbReference type="InterPro" id="IPR005490">
    <property type="entry name" value="LD_TPept_cat_dom"/>
</dbReference>
<dbReference type="Pfam" id="PF20142">
    <property type="entry name" value="Scaffold"/>
    <property type="match status" value="1"/>
</dbReference>
<evidence type="ECO:0000256" key="7">
    <source>
        <dbReference type="PROSITE-ProRule" id="PRU01373"/>
    </source>
</evidence>
<dbReference type="AlphaFoldDB" id="A0A2T3HHD6"/>
<accession>A0A2T3HHD6</accession>
<dbReference type="InterPro" id="IPR052905">
    <property type="entry name" value="LD-transpeptidase_YkuD-like"/>
</dbReference>